<comment type="subcellular location">
    <subcellularLocation>
        <location evidence="2 14">Membrane</location>
        <topology evidence="2 14">Multi-pass membrane protein</topology>
    </subcellularLocation>
    <subcellularLocation>
        <location evidence="1">Nucleus</location>
    </subcellularLocation>
</comment>
<evidence type="ECO:0000313" key="19">
    <source>
        <dbReference type="Proteomes" id="UP000285712"/>
    </source>
</evidence>
<dbReference type="Gene3D" id="2.60.40.1400">
    <property type="entry name" value="G protein-activated inward rectifier potassium channel 1"/>
    <property type="match status" value="2"/>
</dbReference>
<sequence>MPHREKSPLLHRRVDMSKGMESLDNAPPKPIARVVGRGEPVVGESGKLLLDVPVGSYNIRRSGGNWRKIYWDDLFHTIINTRTSRVIIGYSLVIFLFALCYRYVSVNDPTCNVGITTIMEAYIFSVETIMTIGYGAPSNDIFYGGCGSMAVILTLESFSGIFLDAVCIGMFFVRFSRATTRACSIIFTNFAVIRRIRGDYYFMFQLAEAHVRCYAVRHEVSGEDGCTEEALFQTHHMRIQQPDDDIGAFLLMALPQVVVSNNVSTYVVVRPDDGACSPQIHRNEQLITRMGTGITTRTLSSQPNRRKRKLSVIYVDQNWKLSLSLKEPTAPLATPCSRDPVTNGAHIDFDKFHDLRAAPVDSMNDVPVSGGQIPRSFPMSEASGAKHHDGKPASGIGKKERHRLNDQQRVDIIRAVERDPTLKNVELGRRYNITEAAIRQLLQKKDVILDRYLKSNPTSADDPSKDHRTGNMHSMEDSFMNLHPTLPVQQLPNPISVPPTASSTGGGGRGGRKGKLRLNDKQRMDIIRAVERDPTLKKVELGRRYNITEAAIRQLLHKKDKIVERVTNGLPSMASTNVSKRKPSFASSTTSAVVAAASASSSIGLAGTSSADLAPTSTSDMSSASFDAELYGWIAALQSRNVIVPPTMIQRKAKDLADKYPACDFKPSQAWYSKFASRYHITSSHNHPTAYVTPLDMQLQLKQLRDKILHYSPDRIYNMCETSLFYQLVPSYNILCPFESAEVQQRKMERVSLVVCVNATGTHKVPLLMVGKEKAPLSSVGFKSLPVHYMPQLKAWMDATVFNHWVHQVFLPEVKARTTEPVLLLLEHGAPYHEFNLDNVSAAFVPMNMGSRYQPLNMGIVDALKKEFKNAVFSDLIAVLSLPDSKRLELEQRARSMPKGSAGLQFGRSPHVYDAMLAIKAAWDAVPRTVIQNTWAASTWVPSLDRLGDHKECHIVHDMCAMLSCISVSSTYGEISTEIVEWMAIDDNDSRVLRDEIQREIDDLLHGPPTSLLNDIPMPVEPTLATPWVGDEAFVAMVMAVEDHLTHPRVQTLMGDASVQSSVQSLHGIIRQMRRDALLQKSNNTVELHWIRCHGCCDGSIARTGGNWKQIYWNDLYHTVINVKTPTLISGVVVSYVLVTLVFACLYLVVSYNDAKCNVGIKTLTEAYIFSIETIVHQVDVDGGGLFQTHSMRLQQPDDDLGSYLLMAMPQLVVHRIDQWSPLFPPECRPSSYNATTAPAYPDPLQRAVDHDNGNRDADAPQVVTPVTRTAIERHFEKTNMEVVVILEGEDSTTSNTAQARHSYQLTDIVWDHMFARCVKRHPQTNGVWIDFDMFHDLVPVSSDAGAVVSTSIF</sequence>
<evidence type="ECO:0000256" key="7">
    <source>
        <dbReference type="ARBA" id="ARBA00022958"/>
    </source>
</evidence>
<dbReference type="GO" id="GO:0005886">
    <property type="term" value="C:plasma membrane"/>
    <property type="evidence" value="ECO:0007669"/>
    <property type="project" value="TreeGrafter"/>
</dbReference>
<evidence type="ECO:0000256" key="4">
    <source>
        <dbReference type="ARBA" id="ARBA00022538"/>
    </source>
</evidence>
<keyword evidence="3 14" id="KW-0813">Transport</keyword>
<dbReference type="SUPFAM" id="SSF46689">
    <property type="entry name" value="Homeodomain-like"/>
    <property type="match status" value="3"/>
</dbReference>
<evidence type="ECO:0000256" key="8">
    <source>
        <dbReference type="ARBA" id="ARBA00022989"/>
    </source>
</evidence>
<dbReference type="InterPro" id="IPR006600">
    <property type="entry name" value="HTH_CenpB_DNA-bd_dom"/>
</dbReference>
<dbReference type="Pfam" id="PF03184">
    <property type="entry name" value="DDE_1"/>
    <property type="match status" value="1"/>
</dbReference>
<keyword evidence="12" id="KW-0539">Nucleus</keyword>
<feature type="transmembrane region" description="Helical" evidence="16">
    <location>
        <begin position="1128"/>
        <end position="1150"/>
    </location>
</feature>
<evidence type="ECO:0000256" key="3">
    <source>
        <dbReference type="ARBA" id="ARBA00022448"/>
    </source>
</evidence>
<dbReference type="Pfam" id="PF04218">
    <property type="entry name" value="CENP-B_N"/>
    <property type="match status" value="2"/>
</dbReference>
<evidence type="ECO:0000313" key="18">
    <source>
        <dbReference type="EMBL" id="RHY94836.1"/>
    </source>
</evidence>
<keyword evidence="13 14" id="KW-0407">Ion channel</keyword>
<evidence type="ECO:0000256" key="15">
    <source>
        <dbReference type="SAM" id="MobiDB-lite"/>
    </source>
</evidence>
<dbReference type="EMBL" id="QUTG01002755">
    <property type="protein sequence ID" value="RHY94836.1"/>
    <property type="molecule type" value="Genomic_DNA"/>
</dbReference>
<feature type="transmembrane region" description="Helical" evidence="16">
    <location>
        <begin position="86"/>
        <end position="104"/>
    </location>
</feature>
<dbReference type="SUPFAM" id="SSF81296">
    <property type="entry name" value="E set domains"/>
    <property type="match status" value="1"/>
</dbReference>
<dbReference type="Pfam" id="PF17655">
    <property type="entry name" value="IRK_C"/>
    <property type="match status" value="1"/>
</dbReference>
<dbReference type="InterPro" id="IPR041647">
    <property type="entry name" value="IRK_C"/>
</dbReference>
<dbReference type="InterPro" id="IPR007889">
    <property type="entry name" value="HTH_Psq"/>
</dbReference>
<dbReference type="InterPro" id="IPR016449">
    <property type="entry name" value="K_chnl_inward-rec_Kir"/>
</dbReference>
<evidence type="ECO:0000256" key="16">
    <source>
        <dbReference type="SAM" id="Phobius"/>
    </source>
</evidence>
<accession>A0A3R6ZP22</accession>
<dbReference type="GO" id="GO:0005242">
    <property type="term" value="F:inward rectifier potassium channel activity"/>
    <property type="evidence" value="ECO:0007669"/>
    <property type="project" value="InterPro"/>
</dbReference>
<evidence type="ECO:0000259" key="17">
    <source>
        <dbReference type="PROSITE" id="PS51253"/>
    </source>
</evidence>
<dbReference type="VEuPathDB" id="FungiDB:H257_15378"/>
<dbReference type="InterPro" id="IPR040445">
    <property type="entry name" value="Kir_TM"/>
</dbReference>
<dbReference type="Pfam" id="PF01007">
    <property type="entry name" value="IRK"/>
    <property type="match status" value="1"/>
</dbReference>
<gene>
    <name evidence="18" type="ORF">DYB35_009997</name>
</gene>
<keyword evidence="4 14" id="KW-0633">Potassium transport</keyword>
<organism evidence="18 19">
    <name type="scientific">Aphanomyces astaci</name>
    <name type="common">Crayfish plague agent</name>
    <dbReference type="NCBI Taxonomy" id="112090"/>
    <lineage>
        <taxon>Eukaryota</taxon>
        <taxon>Sar</taxon>
        <taxon>Stramenopiles</taxon>
        <taxon>Oomycota</taxon>
        <taxon>Saprolegniomycetes</taxon>
        <taxon>Saprolegniales</taxon>
        <taxon>Verrucalvaceae</taxon>
        <taxon>Aphanomyces</taxon>
    </lineage>
</organism>
<protein>
    <recommendedName>
        <fullName evidence="17">HTH CENPB-type domain-containing protein</fullName>
    </recommendedName>
</protein>
<dbReference type="InterPro" id="IPR004875">
    <property type="entry name" value="DDE_SF_endonuclease_dom"/>
</dbReference>
<evidence type="ECO:0000256" key="12">
    <source>
        <dbReference type="ARBA" id="ARBA00023242"/>
    </source>
</evidence>
<feature type="region of interest" description="Disordered" evidence="15">
    <location>
        <begin position="454"/>
        <end position="474"/>
    </location>
</feature>
<dbReference type="InterPro" id="IPR013518">
    <property type="entry name" value="K_chnl_inward-rec_Kir_cyto"/>
</dbReference>
<comment type="caution">
    <text evidence="18">The sequence shown here is derived from an EMBL/GenBank/DDBJ whole genome shotgun (WGS) entry which is preliminary data.</text>
</comment>
<keyword evidence="11 16" id="KW-0472">Membrane</keyword>
<keyword evidence="9 14" id="KW-0406">Ion transport</keyword>
<name>A0A3R6ZP22_APHAT</name>
<dbReference type="InterPro" id="IPR014756">
    <property type="entry name" value="Ig_E-set"/>
</dbReference>
<evidence type="ECO:0000256" key="5">
    <source>
        <dbReference type="ARBA" id="ARBA00022692"/>
    </source>
</evidence>
<keyword evidence="7 14" id="KW-0630">Potassium</keyword>
<feature type="domain" description="HTH CENPB-type" evidence="17">
    <location>
        <begin position="614"/>
        <end position="685"/>
    </location>
</feature>
<dbReference type="SMART" id="SM00674">
    <property type="entry name" value="CENPB"/>
    <property type="match status" value="1"/>
</dbReference>
<evidence type="ECO:0000256" key="10">
    <source>
        <dbReference type="ARBA" id="ARBA00023125"/>
    </source>
</evidence>
<evidence type="ECO:0000256" key="9">
    <source>
        <dbReference type="ARBA" id="ARBA00023065"/>
    </source>
</evidence>
<keyword evidence="10" id="KW-0238">DNA-binding</keyword>
<comment type="similarity">
    <text evidence="14">Belongs to the inward rectifier-type potassium channel (TC 1.A.2.1) family.</text>
</comment>
<dbReference type="Proteomes" id="UP000285712">
    <property type="component" value="Unassembled WGS sequence"/>
</dbReference>
<keyword evidence="8 16" id="KW-1133">Transmembrane helix</keyword>
<evidence type="ECO:0000256" key="11">
    <source>
        <dbReference type="ARBA" id="ARBA00023136"/>
    </source>
</evidence>
<dbReference type="InterPro" id="IPR009057">
    <property type="entry name" value="Homeodomain-like_sf"/>
</dbReference>
<feature type="region of interest" description="Disordered" evidence="15">
    <location>
        <begin position="369"/>
        <end position="406"/>
    </location>
</feature>
<evidence type="ECO:0000256" key="14">
    <source>
        <dbReference type="RuleBase" id="RU003822"/>
    </source>
</evidence>
<dbReference type="Gene3D" id="1.10.287.70">
    <property type="match status" value="1"/>
</dbReference>
<keyword evidence="6 14" id="KW-0851">Voltage-gated channel</keyword>
<dbReference type="PANTHER" id="PTHR11767:SF103">
    <property type="entry name" value="POTASSIUM CHANNEL INWARDLY RECTIFYING TRANSMEMBRANE DOMAIN-CONTAINING PROTEIN"/>
    <property type="match status" value="1"/>
</dbReference>
<evidence type="ECO:0000256" key="1">
    <source>
        <dbReference type="ARBA" id="ARBA00004123"/>
    </source>
</evidence>
<dbReference type="VEuPathDB" id="FungiDB:H257_15377"/>
<dbReference type="PANTHER" id="PTHR11767">
    <property type="entry name" value="INWARD RECTIFIER POTASSIUM CHANNEL"/>
    <property type="match status" value="1"/>
</dbReference>
<evidence type="ECO:0000256" key="6">
    <source>
        <dbReference type="ARBA" id="ARBA00022882"/>
    </source>
</evidence>
<dbReference type="GO" id="GO:0003677">
    <property type="term" value="F:DNA binding"/>
    <property type="evidence" value="ECO:0007669"/>
    <property type="project" value="UniProtKB-KW"/>
</dbReference>
<evidence type="ECO:0000256" key="13">
    <source>
        <dbReference type="ARBA" id="ARBA00023303"/>
    </source>
</evidence>
<feature type="compositionally biased region" description="Polar residues" evidence="15">
    <location>
        <begin position="488"/>
        <end position="503"/>
    </location>
</feature>
<feature type="region of interest" description="Disordered" evidence="15">
    <location>
        <begin position="488"/>
        <end position="515"/>
    </location>
</feature>
<dbReference type="Gene3D" id="1.10.10.60">
    <property type="entry name" value="Homeodomain-like"/>
    <property type="match status" value="3"/>
</dbReference>
<evidence type="ECO:0000256" key="2">
    <source>
        <dbReference type="ARBA" id="ARBA00004141"/>
    </source>
</evidence>
<dbReference type="GO" id="GO:0034765">
    <property type="term" value="P:regulation of monoatomic ion transmembrane transport"/>
    <property type="evidence" value="ECO:0007669"/>
    <property type="project" value="TreeGrafter"/>
</dbReference>
<reference evidence="18 19" key="1">
    <citation type="submission" date="2018-08" db="EMBL/GenBank/DDBJ databases">
        <title>Aphanomyces genome sequencing and annotation.</title>
        <authorList>
            <person name="Minardi D."/>
            <person name="Oidtmann B."/>
            <person name="Van Der Giezen M."/>
            <person name="Studholme D.J."/>
        </authorList>
    </citation>
    <scope>NUCLEOTIDE SEQUENCE [LARGE SCALE GENOMIC DNA]</scope>
    <source>
        <strain evidence="18 19">Sv</strain>
    </source>
</reference>
<dbReference type="PROSITE" id="PS51253">
    <property type="entry name" value="HTH_CENPB"/>
    <property type="match status" value="1"/>
</dbReference>
<dbReference type="VEuPathDB" id="FungiDB:H257_13015"/>
<dbReference type="SUPFAM" id="SSF81324">
    <property type="entry name" value="Voltage-gated potassium channels"/>
    <property type="match status" value="1"/>
</dbReference>
<dbReference type="GO" id="GO:0034702">
    <property type="term" value="C:monoatomic ion channel complex"/>
    <property type="evidence" value="ECO:0007669"/>
    <property type="project" value="UniProtKB-KW"/>
</dbReference>
<dbReference type="GO" id="GO:0005634">
    <property type="term" value="C:nucleus"/>
    <property type="evidence" value="ECO:0007669"/>
    <property type="project" value="UniProtKB-SubCell"/>
</dbReference>
<keyword evidence="5 14" id="KW-0812">Transmembrane</keyword>
<dbReference type="GO" id="GO:1990573">
    <property type="term" value="P:potassium ion import across plasma membrane"/>
    <property type="evidence" value="ECO:0007669"/>
    <property type="project" value="TreeGrafter"/>
</dbReference>
<dbReference type="Pfam" id="PF03221">
    <property type="entry name" value="HTH_Tnp_Tc5"/>
    <property type="match status" value="1"/>
</dbReference>
<proteinExistence type="inferred from homology"/>